<reference evidence="9" key="1">
    <citation type="submission" date="2017-04" db="EMBL/GenBank/DDBJ databases">
        <authorList>
            <person name="Varghese N."/>
            <person name="Submissions S."/>
        </authorList>
    </citation>
    <scope>NUCLEOTIDE SEQUENCE [LARGE SCALE GENOMIC DNA]</scope>
    <source>
        <strain evidence="9">B4P</strain>
    </source>
</reference>
<evidence type="ECO:0000256" key="5">
    <source>
        <dbReference type="ARBA" id="ARBA00022734"/>
    </source>
</evidence>
<keyword evidence="4" id="KW-1003">Cell membrane</keyword>
<dbReference type="OrthoDB" id="8117189at2"/>
<evidence type="ECO:0000256" key="7">
    <source>
        <dbReference type="SAM" id="SignalP"/>
    </source>
</evidence>
<evidence type="ECO:0000313" key="9">
    <source>
        <dbReference type="Proteomes" id="UP000192903"/>
    </source>
</evidence>
<sequence>MKKKITVVMLSLVTALSGIAPAQAFPSISAPKIEAPQQVQNVQYWRDGPQLRGRDRWERRRYYRDRYYGPRRGYYRDRYYGHRYHRRYDRGPNVGAIIGGLAAGAIIGGALAQPRYAPPRRYVGGNSHVNWCYSRYRSYRAYDNTYQPYNGPRRQCYSPY</sequence>
<dbReference type="EMBL" id="FXAF01000006">
    <property type="protein sequence ID" value="SMF50882.1"/>
    <property type="molecule type" value="Genomic_DNA"/>
</dbReference>
<dbReference type="GO" id="GO:0016020">
    <property type="term" value="C:membrane"/>
    <property type="evidence" value="ECO:0007669"/>
    <property type="project" value="UniProtKB-SubCell"/>
</dbReference>
<dbReference type="Proteomes" id="UP000192903">
    <property type="component" value="Unassembled WGS sequence"/>
</dbReference>
<feature type="chain" id="PRO_5012259477" description="Lectin-like protein BA14k" evidence="7">
    <location>
        <begin position="25"/>
        <end position="160"/>
    </location>
</feature>
<evidence type="ECO:0000256" key="1">
    <source>
        <dbReference type="ARBA" id="ARBA00004167"/>
    </source>
</evidence>
<keyword evidence="7" id="KW-0732">Signal</keyword>
<keyword evidence="9" id="KW-1185">Reference proteome</keyword>
<evidence type="ECO:0000256" key="6">
    <source>
        <dbReference type="ARBA" id="ARBA00025321"/>
    </source>
</evidence>
<keyword evidence="4" id="KW-0472">Membrane</keyword>
<evidence type="ECO:0000256" key="3">
    <source>
        <dbReference type="ARBA" id="ARBA00020552"/>
    </source>
</evidence>
<dbReference type="InterPro" id="IPR012413">
    <property type="entry name" value="BA14K"/>
</dbReference>
<proteinExistence type="inferred from homology"/>
<evidence type="ECO:0000256" key="4">
    <source>
        <dbReference type="ARBA" id="ARBA00022475"/>
    </source>
</evidence>
<comment type="similarity">
    <text evidence="2">Belongs to the BA14k family.</text>
</comment>
<keyword evidence="5" id="KW-0430">Lectin</keyword>
<dbReference type="Pfam" id="PF07886">
    <property type="entry name" value="BA14K"/>
    <property type="match status" value="1"/>
</dbReference>
<comment type="subcellular location">
    <subcellularLocation>
        <location evidence="1">Membrane</location>
        <topology evidence="1">Single-pass membrane protein</topology>
    </subcellularLocation>
</comment>
<protein>
    <recommendedName>
        <fullName evidence="3">Lectin-like protein BA14k</fullName>
    </recommendedName>
</protein>
<dbReference type="GO" id="GO:0030246">
    <property type="term" value="F:carbohydrate binding"/>
    <property type="evidence" value="ECO:0007669"/>
    <property type="project" value="UniProtKB-KW"/>
</dbReference>
<organism evidence="8 9">
    <name type="scientific">Xaviernesmea oryzae</name>
    <dbReference type="NCBI Taxonomy" id="464029"/>
    <lineage>
        <taxon>Bacteria</taxon>
        <taxon>Pseudomonadati</taxon>
        <taxon>Pseudomonadota</taxon>
        <taxon>Alphaproteobacteria</taxon>
        <taxon>Hyphomicrobiales</taxon>
        <taxon>Rhizobiaceae</taxon>
        <taxon>Rhizobium/Agrobacterium group</taxon>
        <taxon>Xaviernesmea</taxon>
    </lineage>
</organism>
<accession>A0A1X7FEP3</accession>
<feature type="signal peptide" evidence="7">
    <location>
        <begin position="1"/>
        <end position="24"/>
    </location>
</feature>
<evidence type="ECO:0000313" key="8">
    <source>
        <dbReference type="EMBL" id="SMF50882.1"/>
    </source>
</evidence>
<evidence type="ECO:0000256" key="2">
    <source>
        <dbReference type="ARBA" id="ARBA00010270"/>
    </source>
</evidence>
<comment type="function">
    <text evidence="6">Has immunoglobulin-binding and hemagglutination properties, and can bind to mannose. Essential for virulence. May be involved in LPS biosynthesis or polysaccharide transport.</text>
</comment>
<dbReference type="RefSeq" id="WP_085422995.1">
    <property type="nucleotide sequence ID" value="NZ_FXAF01000006.1"/>
</dbReference>
<gene>
    <name evidence="8" type="ORF">SAMN02982989_2867</name>
</gene>
<dbReference type="AlphaFoldDB" id="A0A1X7FEP3"/>
<name>A0A1X7FEP3_9HYPH</name>
<dbReference type="STRING" id="464029.SAMN02982989_2867"/>